<sequence length="301" mass="33263">MQTCPNCGATNSVGAKFCTTCGKPLKDQTTDPTDLTGAKEQPEDQPKADSQPQDDPEMKAEMERQRQVQARIRAEQMAQFKQSSRGYWNYLVDSWKKPSQIVAKQFNQWFGVISMALWALMGSIAVGRAAQAGVSTVENAGSSISSLLGGDDSTTDSVNSAVQSNAIIVYFKFFLLLMIGMLAFGLVGFLFRKWAQHETISYLEYTTDLMHRCNLNIILVFCFMIFSLMGGLVQLLSMIVIMLGASIFVIGFMQSIIVPKQRIGFDSVYLTVVAMIALELALIILISIFGQSLISQFSSMF</sequence>
<dbReference type="Pfam" id="PF13240">
    <property type="entry name" value="Zn_Ribbon_1"/>
    <property type="match status" value="1"/>
</dbReference>
<keyword evidence="2" id="KW-0472">Membrane</keyword>
<feature type="compositionally biased region" description="Basic and acidic residues" evidence="1">
    <location>
        <begin position="56"/>
        <end position="66"/>
    </location>
</feature>
<keyword evidence="2" id="KW-1133">Transmembrane helix</keyword>
<evidence type="ECO:0000313" key="7">
    <source>
        <dbReference type="Proteomes" id="UP000076405"/>
    </source>
</evidence>
<gene>
    <name evidence="4" type="ORF">ADU70_2127</name>
    <name evidence="5" type="ORF">ADU72_0522</name>
</gene>
<keyword evidence="2" id="KW-0812">Transmembrane</keyword>
<evidence type="ECO:0000313" key="4">
    <source>
        <dbReference type="EMBL" id="AMV63593.1"/>
    </source>
</evidence>
<feature type="transmembrane region" description="Helical" evidence="2">
    <location>
        <begin position="235"/>
        <end position="256"/>
    </location>
</feature>
<evidence type="ECO:0000259" key="3">
    <source>
        <dbReference type="Pfam" id="PF13240"/>
    </source>
</evidence>
<dbReference type="Proteomes" id="UP000076405">
    <property type="component" value="Chromosome"/>
</dbReference>
<dbReference type="GeneID" id="57275802"/>
<reference evidence="6 7" key="1">
    <citation type="journal article" date="2016" name="PLoS ONE">
        <title>The Identification of Novel Diagnostic Marker Genes for the Detection of Beer Spoiling Pediococcus damnosus Strains Using the BlAst Diagnostic Gene findEr.</title>
        <authorList>
            <person name="Behr J."/>
            <person name="Geissler A.J."/>
            <person name="Schmid J."/>
            <person name="Zehe A."/>
            <person name="Vogel R.F."/>
        </authorList>
    </citation>
    <scope>NUCLEOTIDE SEQUENCE [LARGE SCALE GENOMIC DNA]</scope>
    <source>
        <strain evidence="4 7">TMW 2.1533</strain>
        <strain evidence="5 6">TMW 2.1535</strain>
    </source>
</reference>
<dbReference type="OrthoDB" id="2249710at2"/>
<protein>
    <recommendedName>
        <fullName evidence="3">Zinc-ribbon domain-containing protein</fullName>
    </recommendedName>
</protein>
<feature type="region of interest" description="Disordered" evidence="1">
    <location>
        <begin position="21"/>
        <end position="66"/>
    </location>
</feature>
<dbReference type="RefSeq" id="WP_062904573.1">
    <property type="nucleotide sequence ID" value="NZ_BJLT01000037.1"/>
</dbReference>
<proteinExistence type="predicted"/>
<dbReference type="EMBL" id="CP012275">
    <property type="protein sequence ID" value="AMV63593.1"/>
    <property type="molecule type" value="Genomic_DNA"/>
</dbReference>
<evidence type="ECO:0000256" key="1">
    <source>
        <dbReference type="SAM" id="MobiDB-lite"/>
    </source>
</evidence>
<feature type="transmembrane region" description="Helical" evidence="2">
    <location>
        <begin position="106"/>
        <end position="126"/>
    </location>
</feature>
<dbReference type="AlphaFoldDB" id="A0A143AQH7"/>
<name>A0A143AQH7_9LACO</name>
<dbReference type="InterPro" id="IPR046481">
    <property type="entry name" value="DUF6574"/>
</dbReference>
<accession>A0A143AQH7</accession>
<dbReference type="EMBL" id="CP012288">
    <property type="protein sequence ID" value="AMV66467.1"/>
    <property type="molecule type" value="Genomic_DNA"/>
</dbReference>
<feature type="transmembrane region" description="Helical" evidence="2">
    <location>
        <begin position="167"/>
        <end position="191"/>
    </location>
</feature>
<feature type="domain" description="Zinc-ribbon" evidence="3">
    <location>
        <begin position="4"/>
        <end position="25"/>
    </location>
</feature>
<feature type="transmembrane region" description="Helical" evidence="2">
    <location>
        <begin position="212"/>
        <end position="229"/>
    </location>
</feature>
<evidence type="ECO:0000313" key="5">
    <source>
        <dbReference type="EMBL" id="AMV66467.1"/>
    </source>
</evidence>
<keyword evidence="6" id="KW-1185">Reference proteome</keyword>
<evidence type="ECO:0000313" key="6">
    <source>
        <dbReference type="Proteomes" id="UP000076244"/>
    </source>
</evidence>
<dbReference type="InterPro" id="IPR026870">
    <property type="entry name" value="Zinc_ribbon_dom"/>
</dbReference>
<organism evidence="4 7">
    <name type="scientific">Pediococcus damnosus</name>
    <dbReference type="NCBI Taxonomy" id="51663"/>
    <lineage>
        <taxon>Bacteria</taxon>
        <taxon>Bacillati</taxon>
        <taxon>Bacillota</taxon>
        <taxon>Bacilli</taxon>
        <taxon>Lactobacillales</taxon>
        <taxon>Lactobacillaceae</taxon>
        <taxon>Pediococcus</taxon>
    </lineage>
</organism>
<evidence type="ECO:0000256" key="2">
    <source>
        <dbReference type="SAM" id="Phobius"/>
    </source>
</evidence>
<feature type="transmembrane region" description="Helical" evidence="2">
    <location>
        <begin position="268"/>
        <end position="294"/>
    </location>
</feature>
<dbReference type="Pfam" id="PF20214">
    <property type="entry name" value="DUF6574"/>
    <property type="match status" value="1"/>
</dbReference>
<dbReference type="Proteomes" id="UP000076244">
    <property type="component" value="Chromosome"/>
</dbReference>
<dbReference type="KEGG" id="pdm:ADU72_0522"/>